<dbReference type="Pfam" id="PF00106">
    <property type="entry name" value="adh_short"/>
    <property type="match status" value="1"/>
</dbReference>
<dbReference type="SUPFAM" id="SSF51735">
    <property type="entry name" value="NAD(P)-binding Rossmann-fold domains"/>
    <property type="match status" value="1"/>
</dbReference>
<evidence type="ECO:0000259" key="1">
    <source>
        <dbReference type="SMART" id="SM00822"/>
    </source>
</evidence>
<reference evidence="2" key="1">
    <citation type="submission" date="2020-05" db="EMBL/GenBank/DDBJ databases">
        <authorList>
            <person name="Chiriac C."/>
            <person name="Salcher M."/>
            <person name="Ghai R."/>
            <person name="Kavagutti S V."/>
        </authorList>
    </citation>
    <scope>NUCLEOTIDE SEQUENCE</scope>
</reference>
<dbReference type="PANTHER" id="PTHR44656:SF7">
    <property type="entry name" value="DEHYDROGENASE_REDUCTASE SDR FAMILY MEMBER 12"/>
    <property type="match status" value="1"/>
</dbReference>
<dbReference type="AlphaFoldDB" id="A0A6J6QEC0"/>
<dbReference type="InterPro" id="IPR057326">
    <property type="entry name" value="KR_dom"/>
</dbReference>
<dbReference type="InterPro" id="IPR002347">
    <property type="entry name" value="SDR_fam"/>
</dbReference>
<accession>A0A6J6QEC0</accession>
<proteinExistence type="predicted"/>
<dbReference type="Gene3D" id="3.40.50.720">
    <property type="entry name" value="NAD(P)-binding Rossmann-like Domain"/>
    <property type="match status" value="1"/>
</dbReference>
<sequence>MVDWKHVADSAIEIPIVTSFTRVGYDVRSRLEHWRPVDQYSLTGRTVVVTGATSGLGRSMAETLARCGATVVLWGRSSGRTEDARDAIARSTGNATLDVVVSDMSEPDEIRRGAAELLARHERVDVLVHNAGALAPTRMLNSEGHESTVAAQVLGPFLLTSLLLDRLRASAPSRVITMSSGGMYASPLRVEDLEMGEDYRGAEQYARAKRAQVTLNELWAQHHPGQGVHFHAVHPGWADTPGVQESLPAFRRVMRPLLRTVEQGADTALWLAADDGAPLESNGGFWHDRERRPIHRLGFTKRSDTPERRQALWDWCTSQISV</sequence>
<evidence type="ECO:0000313" key="2">
    <source>
        <dbReference type="EMBL" id="CAB4707773.1"/>
    </source>
</evidence>
<dbReference type="InterPro" id="IPR052992">
    <property type="entry name" value="SDR_member_12"/>
</dbReference>
<dbReference type="EMBL" id="CAEZXX010000054">
    <property type="protein sequence ID" value="CAB4707773.1"/>
    <property type="molecule type" value="Genomic_DNA"/>
</dbReference>
<dbReference type="InterPro" id="IPR036291">
    <property type="entry name" value="NAD(P)-bd_dom_sf"/>
</dbReference>
<dbReference type="PRINTS" id="PR00081">
    <property type="entry name" value="GDHRDH"/>
</dbReference>
<dbReference type="PANTHER" id="PTHR44656">
    <property type="entry name" value="DEHYDROGENASE/REDUCTASE SDR FAMILY MEMBER 12"/>
    <property type="match status" value="1"/>
</dbReference>
<dbReference type="SMART" id="SM00822">
    <property type="entry name" value="PKS_KR"/>
    <property type="match status" value="1"/>
</dbReference>
<protein>
    <submittedName>
        <fullName evidence="2">Unannotated protein</fullName>
    </submittedName>
</protein>
<gene>
    <name evidence="2" type="ORF">UFOPK2602_00960</name>
</gene>
<organism evidence="2">
    <name type="scientific">freshwater metagenome</name>
    <dbReference type="NCBI Taxonomy" id="449393"/>
    <lineage>
        <taxon>unclassified sequences</taxon>
        <taxon>metagenomes</taxon>
        <taxon>ecological metagenomes</taxon>
    </lineage>
</organism>
<name>A0A6J6QEC0_9ZZZZ</name>
<feature type="domain" description="Ketoreductase" evidence="1">
    <location>
        <begin position="45"/>
        <end position="240"/>
    </location>
</feature>